<keyword evidence="6" id="KW-1185">Reference proteome</keyword>
<evidence type="ECO:0000259" key="4">
    <source>
        <dbReference type="Pfam" id="PF02668"/>
    </source>
</evidence>
<dbReference type="KEGG" id="sen:SACE_5782"/>
<dbReference type="SUPFAM" id="SSF51197">
    <property type="entry name" value="Clavaminate synthase-like"/>
    <property type="match status" value="1"/>
</dbReference>
<sequence>MQVGGSSTVRLEWHTEDSYHPDRPELLLLACVRNPDDIGTDIASVRRADLSEADIALLSTTPVLIEPDDSYAGSWSEGQGDEGKMTTLWQTEDGLCMRFDPPYTRLPEDAPELCAAWRRLSESLDQAGMTVAGQPGDIVVVDNDVAAHARRPFQARYDGTDRWLKRILVRGEWKRPEAELGERGYGQVQIGPHPSLRSAG</sequence>
<dbReference type="EMBL" id="AM420293">
    <property type="protein sequence ID" value="CAM04966.1"/>
    <property type="molecule type" value="Genomic_DNA"/>
</dbReference>
<dbReference type="InterPro" id="IPR003819">
    <property type="entry name" value="TauD/TfdA-like"/>
</dbReference>
<dbReference type="AlphaFoldDB" id="A4FLP1"/>
<gene>
    <name evidence="5" type="ordered locus">SACE_5782</name>
</gene>
<dbReference type="Gene3D" id="3.60.130.10">
    <property type="entry name" value="Clavaminate synthase-like"/>
    <property type="match status" value="1"/>
</dbReference>
<name>A4FLP1_SACEN</name>
<evidence type="ECO:0000256" key="1">
    <source>
        <dbReference type="ARBA" id="ARBA00023002"/>
    </source>
</evidence>
<organism evidence="5 6">
    <name type="scientific">Saccharopolyspora erythraea (strain ATCC 11635 / DSM 40517 / JCM 4748 / NBRC 13426 / NCIMB 8594 / NRRL 2338)</name>
    <dbReference type="NCBI Taxonomy" id="405948"/>
    <lineage>
        <taxon>Bacteria</taxon>
        <taxon>Bacillati</taxon>
        <taxon>Actinomycetota</taxon>
        <taxon>Actinomycetes</taxon>
        <taxon>Pseudonocardiales</taxon>
        <taxon>Pseudonocardiaceae</taxon>
        <taxon>Saccharopolyspora</taxon>
    </lineage>
</organism>
<feature type="region of interest" description="Disordered" evidence="3">
    <location>
        <begin position="180"/>
        <end position="200"/>
    </location>
</feature>
<dbReference type="eggNOG" id="COG2175">
    <property type="taxonomic scope" value="Bacteria"/>
</dbReference>
<dbReference type="GO" id="GO:0016491">
    <property type="term" value="F:oxidoreductase activity"/>
    <property type="evidence" value="ECO:0007669"/>
    <property type="project" value="UniProtKB-KW"/>
</dbReference>
<keyword evidence="1" id="KW-0560">Oxidoreductase</keyword>
<keyword evidence="2" id="KW-0408">Iron</keyword>
<reference evidence="5 6" key="1">
    <citation type="journal article" date="2007" name="Nat. Biotechnol.">
        <title>Complete genome sequence of the erythromycin-producing bacterium Saccharopolyspora erythraea NRRL23338.</title>
        <authorList>
            <person name="Oliynyk M."/>
            <person name="Samborskyy M."/>
            <person name="Lester J.B."/>
            <person name="Mironenko T."/>
            <person name="Scott N."/>
            <person name="Dickens S."/>
            <person name="Haydock S.F."/>
            <person name="Leadlay P.F."/>
        </authorList>
    </citation>
    <scope>NUCLEOTIDE SEQUENCE [LARGE SCALE GENOMIC DNA]</scope>
    <source>
        <strain evidence="6">ATCC 11635 / DSM 40517 / JCM 4748 / NBRC 13426 / NCIMB 8594 / NRRL 2338</strain>
    </source>
</reference>
<proteinExistence type="predicted"/>
<accession>A4FLP1</accession>
<evidence type="ECO:0000313" key="5">
    <source>
        <dbReference type="EMBL" id="CAM04966.1"/>
    </source>
</evidence>
<evidence type="ECO:0000256" key="2">
    <source>
        <dbReference type="ARBA" id="ARBA00023004"/>
    </source>
</evidence>
<protein>
    <submittedName>
        <fullName evidence="5">Oxygenase</fullName>
    </submittedName>
</protein>
<evidence type="ECO:0000256" key="3">
    <source>
        <dbReference type="SAM" id="MobiDB-lite"/>
    </source>
</evidence>
<dbReference type="Proteomes" id="UP000006728">
    <property type="component" value="Chromosome"/>
</dbReference>
<feature type="domain" description="TauD/TfdA-like" evidence="4">
    <location>
        <begin position="7"/>
        <end position="167"/>
    </location>
</feature>
<dbReference type="STRING" id="405948.SACE_5782"/>
<dbReference type="Pfam" id="PF02668">
    <property type="entry name" value="TauD"/>
    <property type="match status" value="1"/>
</dbReference>
<dbReference type="InterPro" id="IPR042098">
    <property type="entry name" value="TauD-like_sf"/>
</dbReference>
<evidence type="ECO:0000313" key="6">
    <source>
        <dbReference type="Proteomes" id="UP000006728"/>
    </source>
</evidence>
<dbReference type="HOGENOM" id="CLU_1365374_0_0_11"/>